<evidence type="ECO:0000256" key="5">
    <source>
        <dbReference type="ARBA" id="ARBA00023163"/>
    </source>
</evidence>
<dbReference type="GeneID" id="106166403"/>
<dbReference type="GO" id="GO:0017025">
    <property type="term" value="F:TBP-class protein binding"/>
    <property type="evidence" value="ECO:0007669"/>
    <property type="project" value="TreeGrafter"/>
</dbReference>
<dbReference type="AlphaFoldDB" id="A0A1S3IQR9"/>
<feature type="compositionally biased region" description="Low complexity" evidence="7">
    <location>
        <begin position="1"/>
        <end position="21"/>
    </location>
</feature>
<feature type="region of interest" description="Disordered" evidence="7">
    <location>
        <begin position="43"/>
        <end position="78"/>
    </location>
</feature>
<dbReference type="SUPFAM" id="SSF47113">
    <property type="entry name" value="Histone-fold"/>
    <property type="match status" value="1"/>
</dbReference>
<keyword evidence="9" id="KW-1185">Reference proteome</keyword>
<evidence type="ECO:0000313" key="10">
    <source>
        <dbReference type="RefSeq" id="XP_013400413.1"/>
    </source>
</evidence>
<keyword evidence="6" id="KW-0539">Nucleus</keyword>
<gene>
    <name evidence="10" type="primary">LOC106166403</name>
</gene>
<sequence>MSTPGSGPTGASPSPVGGSTPIRQPGTLADTIRQVEQKIAFAQKSQVSEGASASSLNSLGGASVPIRPAPQGPGGLMLGESRVLDKRRLQELVKEVDPLEQLDEEVEEVLMHIADDFIDNVVNAACLLAKHRKANTLDVKDVQLHLERNWNMWIPGFGSEEVRPFKKSVTTEAHKQRLALIKKTLKKY</sequence>
<organism evidence="9 10">
    <name type="scientific">Lingula anatina</name>
    <name type="common">Brachiopod</name>
    <name type="synonym">Lingula unguis</name>
    <dbReference type="NCBI Taxonomy" id="7574"/>
    <lineage>
        <taxon>Eukaryota</taxon>
        <taxon>Metazoa</taxon>
        <taxon>Spiralia</taxon>
        <taxon>Lophotrochozoa</taxon>
        <taxon>Brachiopoda</taxon>
        <taxon>Linguliformea</taxon>
        <taxon>Lingulata</taxon>
        <taxon>Lingulida</taxon>
        <taxon>Linguloidea</taxon>
        <taxon>Lingulidae</taxon>
        <taxon>Lingula</taxon>
    </lineage>
</organism>
<feature type="region of interest" description="Disordered" evidence="7">
    <location>
        <begin position="1"/>
        <end position="29"/>
    </location>
</feature>
<evidence type="ECO:0000256" key="1">
    <source>
        <dbReference type="ARBA" id="ARBA00004123"/>
    </source>
</evidence>
<dbReference type="GO" id="GO:0046982">
    <property type="term" value="F:protein heterodimerization activity"/>
    <property type="evidence" value="ECO:0007669"/>
    <property type="project" value="InterPro"/>
</dbReference>
<keyword evidence="5" id="KW-0804">Transcription</keyword>
<name>A0A1S3IQR9_LINAN</name>
<comment type="subcellular location">
    <subcellularLocation>
        <location evidence="1">Nucleus</location>
    </subcellularLocation>
</comment>
<dbReference type="PANTHER" id="PTHR12264">
    <property type="entry name" value="TRANSCRIPTION INITIATION FACTOR TFIID SUBUNIT 12"/>
    <property type="match status" value="1"/>
</dbReference>
<evidence type="ECO:0000313" key="9">
    <source>
        <dbReference type="Proteomes" id="UP000085678"/>
    </source>
</evidence>
<dbReference type="InterPro" id="IPR009072">
    <property type="entry name" value="Histone-fold"/>
</dbReference>
<protein>
    <recommendedName>
        <fullName evidence="3">Transcription initiation factor TFIID subunit 12</fullName>
    </recommendedName>
</protein>
<dbReference type="InterPro" id="IPR003228">
    <property type="entry name" value="TFIID_TAF12_dom"/>
</dbReference>
<dbReference type="InterPro" id="IPR037794">
    <property type="entry name" value="TAF12"/>
</dbReference>
<reference evidence="10" key="1">
    <citation type="submission" date="2025-08" db="UniProtKB">
        <authorList>
            <consortium name="RefSeq"/>
        </authorList>
    </citation>
    <scope>IDENTIFICATION</scope>
    <source>
        <tissue evidence="10">Gonads</tissue>
    </source>
</reference>
<evidence type="ECO:0000256" key="7">
    <source>
        <dbReference type="SAM" id="MobiDB-lite"/>
    </source>
</evidence>
<dbReference type="FunFam" id="1.10.20.10:FF:000011">
    <property type="entry name" value="Transcription initiation factor TFIID subunit 12"/>
    <property type="match status" value="1"/>
</dbReference>
<dbReference type="GO" id="GO:0000124">
    <property type="term" value="C:SAGA complex"/>
    <property type="evidence" value="ECO:0007669"/>
    <property type="project" value="InterPro"/>
</dbReference>
<keyword evidence="4" id="KW-0805">Transcription regulation</keyword>
<evidence type="ECO:0000256" key="4">
    <source>
        <dbReference type="ARBA" id="ARBA00023015"/>
    </source>
</evidence>
<evidence type="ECO:0000259" key="8">
    <source>
        <dbReference type="Pfam" id="PF03847"/>
    </source>
</evidence>
<dbReference type="GO" id="GO:0051123">
    <property type="term" value="P:RNA polymerase II preinitiation complex assembly"/>
    <property type="evidence" value="ECO:0007669"/>
    <property type="project" value="TreeGrafter"/>
</dbReference>
<dbReference type="PANTHER" id="PTHR12264:SF21">
    <property type="entry name" value="TRANSCRIPTION INITIATION FACTOR TFIID SUBUNIT 12"/>
    <property type="match status" value="1"/>
</dbReference>
<accession>A0A1S3IQR9</accession>
<comment type="similarity">
    <text evidence="2">Belongs to the TAF12 family.</text>
</comment>
<dbReference type="Proteomes" id="UP000085678">
    <property type="component" value="Unplaced"/>
</dbReference>
<dbReference type="Gene3D" id="1.10.20.10">
    <property type="entry name" value="Histone, subunit A"/>
    <property type="match status" value="1"/>
</dbReference>
<feature type="compositionally biased region" description="Low complexity" evidence="7">
    <location>
        <begin position="48"/>
        <end position="63"/>
    </location>
</feature>
<dbReference type="CDD" id="cd07981">
    <property type="entry name" value="HFD_TAF12"/>
    <property type="match status" value="1"/>
</dbReference>
<dbReference type="OrthoDB" id="2193432at2759"/>
<dbReference type="GO" id="GO:0005669">
    <property type="term" value="C:transcription factor TFIID complex"/>
    <property type="evidence" value="ECO:0007669"/>
    <property type="project" value="InterPro"/>
</dbReference>
<feature type="domain" description="Transcription initiation factor TFIID subunit 12" evidence="8">
    <location>
        <begin position="86"/>
        <end position="152"/>
    </location>
</feature>
<evidence type="ECO:0000256" key="3">
    <source>
        <dbReference type="ARBA" id="ARBA00017484"/>
    </source>
</evidence>
<proteinExistence type="inferred from homology"/>
<dbReference type="RefSeq" id="XP_013400413.1">
    <property type="nucleotide sequence ID" value="XM_013544959.1"/>
</dbReference>
<evidence type="ECO:0000256" key="6">
    <source>
        <dbReference type="ARBA" id="ARBA00023242"/>
    </source>
</evidence>
<dbReference type="GO" id="GO:0003677">
    <property type="term" value="F:DNA binding"/>
    <property type="evidence" value="ECO:0007669"/>
    <property type="project" value="TreeGrafter"/>
</dbReference>
<dbReference type="Pfam" id="PF03847">
    <property type="entry name" value="TFIID_20kDa"/>
    <property type="match status" value="1"/>
</dbReference>
<evidence type="ECO:0000256" key="2">
    <source>
        <dbReference type="ARBA" id="ARBA00007530"/>
    </source>
</evidence>